<dbReference type="AlphaFoldDB" id="A0A0N5BUW5"/>
<dbReference type="InterPro" id="IPR001810">
    <property type="entry name" value="F-box_dom"/>
</dbReference>
<keyword evidence="2" id="KW-1185">Reference proteome</keyword>
<evidence type="ECO:0000313" key="2">
    <source>
        <dbReference type="Proteomes" id="UP000046392"/>
    </source>
</evidence>
<proteinExistence type="predicted"/>
<dbReference type="PROSITE" id="PS50181">
    <property type="entry name" value="FBOX"/>
    <property type="match status" value="1"/>
</dbReference>
<evidence type="ECO:0000259" key="1">
    <source>
        <dbReference type="PROSITE" id="PS50181"/>
    </source>
</evidence>
<accession>A0A0N5BUW5</accession>
<evidence type="ECO:0000313" key="3">
    <source>
        <dbReference type="WBParaSite" id="SPAL_0000963300.1"/>
    </source>
</evidence>
<feature type="domain" description="F-box" evidence="1">
    <location>
        <begin position="5"/>
        <end position="49"/>
    </location>
</feature>
<reference evidence="3" key="1">
    <citation type="submission" date="2017-02" db="UniProtKB">
        <authorList>
            <consortium name="WormBaseParasite"/>
        </authorList>
    </citation>
    <scope>IDENTIFICATION</scope>
</reference>
<protein>
    <submittedName>
        <fullName evidence="3">F-box domain-containing protein</fullName>
    </submittedName>
</protein>
<sequence length="317" mass="37196">MDKPAMDLLSLPDDFKLQILKKLEWNTLKDVKLVCKKLYSLIERNIQSLDKPKVCSLSITYDGIKIFKVDYKFILTEDTWGSTNSKVIEFSNDDEYEKFLKNIDLTEIQVLRFKNLLNGEYISVHYESDFGEGFSTYDFYVKLPNGKYNGKYFSTRVKNSEEFGILYDSNLLRKESLKKLGFFERNIPRSVGKKIAMGLITGNSILEYGNAPTDTRIPLYIQLTSHLFKLGLLNPENTCGRKGFKLLFNEVSKFGVSRQRLYRKFFDKIKFRNNFLEENNDERYSIMNSMTCSKCFSEHSNILFYHKSSRTLEIEFR</sequence>
<organism evidence="2 3">
    <name type="scientific">Strongyloides papillosus</name>
    <name type="common">Intestinal threadworm</name>
    <dbReference type="NCBI Taxonomy" id="174720"/>
    <lineage>
        <taxon>Eukaryota</taxon>
        <taxon>Metazoa</taxon>
        <taxon>Ecdysozoa</taxon>
        <taxon>Nematoda</taxon>
        <taxon>Chromadorea</taxon>
        <taxon>Rhabditida</taxon>
        <taxon>Tylenchina</taxon>
        <taxon>Panagrolaimomorpha</taxon>
        <taxon>Strongyloidoidea</taxon>
        <taxon>Strongyloididae</taxon>
        <taxon>Strongyloides</taxon>
    </lineage>
</organism>
<name>A0A0N5BUW5_STREA</name>
<dbReference type="Proteomes" id="UP000046392">
    <property type="component" value="Unplaced"/>
</dbReference>
<dbReference type="WBParaSite" id="SPAL_0000963300.1">
    <property type="protein sequence ID" value="SPAL_0000963300.1"/>
    <property type="gene ID" value="SPAL_0000963300"/>
</dbReference>